<dbReference type="EMBL" id="JAAIRY010000056">
    <property type="protein sequence ID" value="NSI66628.1"/>
    <property type="molecule type" value="Genomic_DNA"/>
</dbReference>
<evidence type="ECO:0000313" key="2">
    <source>
        <dbReference type="EMBL" id="NSI66628.1"/>
    </source>
</evidence>
<dbReference type="RefSeq" id="WP_049895205.1">
    <property type="nucleotide sequence ID" value="NZ_AP031447.1"/>
</dbReference>
<evidence type="ECO:0000313" key="3">
    <source>
        <dbReference type="EMBL" id="RGM17397.1"/>
    </source>
</evidence>
<protein>
    <submittedName>
        <fullName evidence="3">Uncharacterized protein</fullName>
    </submittedName>
</protein>
<sequence length="66" mass="7224">MEVVKVDLIDSIPEAEQNVSFSQNSSNGNLAAELQVGNITLRLFNGADEHLIQNTLRCIGGMNHAW</sequence>
<dbReference type="AlphaFoldDB" id="A0A2N5NYG5"/>
<comment type="caution">
    <text evidence="3">The sequence shown here is derived from an EMBL/GenBank/DDBJ whole genome shotgun (WGS) entry which is preliminary data.</text>
</comment>
<gene>
    <name evidence="3" type="ORF">DXC31_16230</name>
    <name evidence="2" type="ORF">G4981_15445</name>
    <name evidence="1" type="ORF">G4993_13955</name>
</gene>
<reference evidence="1" key="3">
    <citation type="submission" date="2020-02" db="EMBL/GenBank/DDBJ databases">
        <authorList>
            <person name="Littmann E."/>
            <person name="Sorbara M."/>
        </authorList>
    </citation>
    <scope>NUCLEOTIDE SEQUENCE</scope>
    <source>
        <strain evidence="2">MSK.11.9</strain>
        <strain evidence="1">MSK.15.32</strain>
    </source>
</reference>
<evidence type="ECO:0000313" key="4">
    <source>
        <dbReference type="Proteomes" id="UP000260808"/>
    </source>
</evidence>
<dbReference type="EMBL" id="QSSX01000067">
    <property type="protein sequence ID" value="RGM17397.1"/>
    <property type="molecule type" value="Genomic_DNA"/>
</dbReference>
<dbReference type="Proteomes" id="UP000260808">
    <property type="component" value="Unassembled WGS sequence"/>
</dbReference>
<proteinExistence type="predicted"/>
<reference evidence="1" key="2">
    <citation type="journal article" date="2020" name="Cell Host Microbe">
        <title>Functional and Genomic Variation between Human-Derived Isolates of Lachnospiraceae Reveals Inter- and Intra-Species Diversity.</title>
        <authorList>
            <person name="Sorbara M.T."/>
            <person name="Littmann E.R."/>
            <person name="Fontana E."/>
            <person name="Moody T.U."/>
            <person name="Kohout C.E."/>
            <person name="Gjonbalaj M."/>
            <person name="Eaton V."/>
            <person name="Seok R."/>
            <person name="Leiner I.M."/>
            <person name="Pamer E.G."/>
        </authorList>
    </citation>
    <scope>NUCLEOTIDE SEQUENCE</scope>
    <source>
        <strain evidence="2">MSK.11.9</strain>
        <strain evidence="1">MSK.15.32</strain>
    </source>
</reference>
<accession>A0A2N5NYG5</accession>
<evidence type="ECO:0000313" key="1">
    <source>
        <dbReference type="EMBL" id="NSI59484.1"/>
    </source>
</evidence>
<dbReference type="Proteomes" id="UP001296580">
    <property type="component" value="Unassembled WGS sequence"/>
</dbReference>
<organism evidence="3 4">
    <name type="scientific">Mediterraneibacter gnavus</name>
    <name type="common">Ruminococcus gnavus</name>
    <dbReference type="NCBI Taxonomy" id="33038"/>
    <lineage>
        <taxon>Bacteria</taxon>
        <taxon>Bacillati</taxon>
        <taxon>Bacillota</taxon>
        <taxon>Clostridia</taxon>
        <taxon>Lachnospirales</taxon>
        <taxon>Lachnospiraceae</taxon>
        <taxon>Mediterraneibacter</taxon>
    </lineage>
</organism>
<dbReference type="Proteomes" id="UP001296581">
    <property type="component" value="Unassembled WGS sequence"/>
</dbReference>
<reference evidence="3 4" key="1">
    <citation type="submission" date="2018-08" db="EMBL/GenBank/DDBJ databases">
        <title>A genome reference for cultivated species of the human gut microbiota.</title>
        <authorList>
            <person name="Zou Y."/>
            <person name="Xue W."/>
            <person name="Luo G."/>
        </authorList>
    </citation>
    <scope>NUCLEOTIDE SEQUENCE [LARGE SCALE GENOMIC DNA]</scope>
    <source>
        <strain evidence="3 4">TF01-20-2</strain>
    </source>
</reference>
<dbReference type="EMBL" id="JAAIRV010000033">
    <property type="protein sequence ID" value="NSI59484.1"/>
    <property type="molecule type" value="Genomic_DNA"/>
</dbReference>
<name>A0A2N5NYG5_MEDGN</name>